<evidence type="ECO:0000313" key="8">
    <source>
        <dbReference type="Proteomes" id="UP000297540"/>
    </source>
</evidence>
<dbReference type="RefSeq" id="WP_133231662.1">
    <property type="nucleotide sequence ID" value="NZ_SOZE01000012.1"/>
</dbReference>
<dbReference type="Pfam" id="PF07291">
    <property type="entry name" value="MauE"/>
    <property type="match status" value="1"/>
</dbReference>
<dbReference type="GO" id="GO:0016020">
    <property type="term" value="C:membrane"/>
    <property type="evidence" value="ECO:0007669"/>
    <property type="project" value="UniProtKB-SubCell"/>
</dbReference>
<evidence type="ECO:0000313" key="7">
    <source>
        <dbReference type="EMBL" id="TFF37024.1"/>
    </source>
</evidence>
<feature type="transmembrane region" description="Helical" evidence="5">
    <location>
        <begin position="63"/>
        <end position="90"/>
    </location>
</feature>
<dbReference type="GO" id="GO:0030416">
    <property type="term" value="P:methylamine metabolic process"/>
    <property type="evidence" value="ECO:0007669"/>
    <property type="project" value="InterPro"/>
</dbReference>
<comment type="subcellular location">
    <subcellularLocation>
        <location evidence="1">Membrane</location>
        <topology evidence="1">Multi-pass membrane protein</topology>
    </subcellularLocation>
</comment>
<dbReference type="EMBL" id="SOZE01000012">
    <property type="protein sequence ID" value="TFF37024.1"/>
    <property type="molecule type" value="Genomic_DNA"/>
</dbReference>
<evidence type="ECO:0000259" key="6">
    <source>
        <dbReference type="Pfam" id="PF07291"/>
    </source>
</evidence>
<feature type="transmembrane region" description="Helical" evidence="5">
    <location>
        <begin position="139"/>
        <end position="159"/>
    </location>
</feature>
<protein>
    <recommendedName>
        <fullName evidence="6">Methylamine utilisation protein MauE domain-containing protein</fullName>
    </recommendedName>
</protein>
<evidence type="ECO:0000256" key="3">
    <source>
        <dbReference type="ARBA" id="ARBA00022989"/>
    </source>
</evidence>
<accession>A0A4Y8SEZ5</accession>
<gene>
    <name evidence="7" type="ORF">E2R66_13130</name>
</gene>
<evidence type="ECO:0000256" key="5">
    <source>
        <dbReference type="SAM" id="Phobius"/>
    </source>
</evidence>
<proteinExistence type="predicted"/>
<dbReference type="Proteomes" id="UP000297540">
    <property type="component" value="Unassembled WGS sequence"/>
</dbReference>
<evidence type="ECO:0000256" key="1">
    <source>
        <dbReference type="ARBA" id="ARBA00004141"/>
    </source>
</evidence>
<name>A0A4Y8SEZ5_9SPHI</name>
<keyword evidence="4 5" id="KW-0472">Membrane</keyword>
<keyword evidence="3 5" id="KW-1133">Transmembrane helix</keyword>
<dbReference type="InterPro" id="IPR009908">
    <property type="entry name" value="Methylamine_util_MauE"/>
</dbReference>
<sequence>MMALLEAFCMEGMMANKTRFQISELTKERIVIAIRWLCMALFIYTAYAKIIDHDRFLKGLTRVHLISGFAVFISFAVPMVEVFIAMLLLIPKTAKIGLYCFITVMTAFTFYIISALIWEKNLPCHCGGAIEKLSWSQHIWFNLAFISIAMFAIRLFNLFTSSLKI</sequence>
<evidence type="ECO:0000256" key="4">
    <source>
        <dbReference type="ARBA" id="ARBA00023136"/>
    </source>
</evidence>
<feature type="transmembrane region" description="Helical" evidence="5">
    <location>
        <begin position="96"/>
        <end position="118"/>
    </location>
</feature>
<feature type="transmembrane region" description="Helical" evidence="5">
    <location>
        <begin position="30"/>
        <end position="51"/>
    </location>
</feature>
<dbReference type="OrthoDB" id="673785at2"/>
<keyword evidence="2 5" id="KW-0812">Transmembrane</keyword>
<evidence type="ECO:0000256" key="2">
    <source>
        <dbReference type="ARBA" id="ARBA00022692"/>
    </source>
</evidence>
<keyword evidence="8" id="KW-1185">Reference proteome</keyword>
<comment type="caution">
    <text evidence="7">The sequence shown here is derived from an EMBL/GenBank/DDBJ whole genome shotgun (WGS) entry which is preliminary data.</text>
</comment>
<dbReference type="AlphaFoldDB" id="A0A4Y8SEZ5"/>
<organism evidence="7 8">
    <name type="scientific">Mucilaginibacter psychrotolerans</name>
    <dbReference type="NCBI Taxonomy" id="1524096"/>
    <lineage>
        <taxon>Bacteria</taxon>
        <taxon>Pseudomonadati</taxon>
        <taxon>Bacteroidota</taxon>
        <taxon>Sphingobacteriia</taxon>
        <taxon>Sphingobacteriales</taxon>
        <taxon>Sphingobacteriaceae</taxon>
        <taxon>Mucilaginibacter</taxon>
    </lineage>
</organism>
<reference evidence="7 8" key="1">
    <citation type="journal article" date="2017" name="Int. J. Syst. Evol. Microbiol.">
        <title>Mucilaginibacterpsychrotolerans sp. nov., isolated from peatlands.</title>
        <authorList>
            <person name="Deng Y."/>
            <person name="Shen L."/>
            <person name="Xu B."/>
            <person name="Liu Y."/>
            <person name="Gu Z."/>
            <person name="Liu H."/>
            <person name="Zhou Y."/>
        </authorList>
    </citation>
    <scope>NUCLEOTIDE SEQUENCE [LARGE SCALE GENOMIC DNA]</scope>
    <source>
        <strain evidence="7 8">NH7-4</strain>
    </source>
</reference>
<feature type="domain" description="Methylamine utilisation protein MauE" evidence="6">
    <location>
        <begin position="29"/>
        <end position="153"/>
    </location>
</feature>